<dbReference type="GO" id="GO:0005524">
    <property type="term" value="F:ATP binding"/>
    <property type="evidence" value="ECO:0007669"/>
    <property type="project" value="UniProtKB-KW"/>
</dbReference>
<reference evidence="6 7" key="1">
    <citation type="journal article" date="2011" name="PLoS Pathog.">
        <title>Endophytic Life Strategies Decoded by Genome and Transcriptome Analyses of the Mutualistic Root Symbiont Piriformospora indica.</title>
        <authorList>
            <person name="Zuccaro A."/>
            <person name="Lahrmann U."/>
            <person name="Guldener U."/>
            <person name="Langen G."/>
            <person name="Pfiffi S."/>
            <person name="Biedenkopf D."/>
            <person name="Wong P."/>
            <person name="Samans B."/>
            <person name="Grimm C."/>
            <person name="Basiewicz M."/>
            <person name="Murat C."/>
            <person name="Martin F."/>
            <person name="Kogel K.H."/>
        </authorList>
    </citation>
    <scope>NUCLEOTIDE SEQUENCE [LARGE SCALE GENOMIC DNA]</scope>
    <source>
        <strain evidence="6 7">DSM 11827</strain>
    </source>
</reference>
<keyword evidence="4" id="KW-0349">Heme</keyword>
<dbReference type="Gene3D" id="3.40.50.300">
    <property type="entry name" value="P-loop containing nucleotide triphosphate hydrolases"/>
    <property type="match status" value="1"/>
</dbReference>
<keyword evidence="6" id="KW-0067">ATP-binding</keyword>
<keyword evidence="7" id="KW-1185">Reference proteome</keyword>
<evidence type="ECO:0000256" key="1">
    <source>
        <dbReference type="ARBA" id="ARBA00007119"/>
    </source>
</evidence>
<dbReference type="GO" id="GO:0020037">
    <property type="term" value="F:heme binding"/>
    <property type="evidence" value="ECO:0007669"/>
    <property type="project" value="InterPro"/>
</dbReference>
<dbReference type="GO" id="GO:0005737">
    <property type="term" value="C:cytoplasm"/>
    <property type="evidence" value="ECO:0007669"/>
    <property type="project" value="TreeGrafter"/>
</dbReference>
<gene>
    <name evidence="6" type="ORF">PIIN_01904</name>
</gene>
<evidence type="ECO:0000313" key="6">
    <source>
        <dbReference type="EMBL" id="CCA68037.1"/>
    </source>
</evidence>
<dbReference type="EMBL" id="CAFZ01000024">
    <property type="protein sequence ID" value="CCA68037.1"/>
    <property type="molecule type" value="Genomic_DNA"/>
</dbReference>
<sequence>MATVSEIALAHILKHIPSSRPSVTNSSPLFVAIQGPQGIGKTTLCTALVNRLQSAPHGLRVVSFSIDDLYYGHEEMRKIEQRNKGNGMLAGRGLPGTHDIALGAQILQGLKNINHQDQENIQVQIPVYDKSRFAGLGDRRPVSEWSTISGGVDIVILEGWCMGFYPLPLEDLRGLWNRRDQIGFPPSVVLEGGFDDIKTINDNLTQYVDKWYPYFQCFVQIAPLEDQCSVIYKWRLQQEQTTKALHGQGMTDEEVARFIDSHRCTTSGPHQANAIRKALEELPVLSPDGSSPENKDNGDGLGDYDEYRLAYVLLSFFAQAYIWGNTSNNDQPSNTLPPSISVPLTQVAYDLGVIPSFVYAAGSLWLVTDDPTGPNGKRCVVSFTGTRDEEHFNLTTYAVEQAGGRALHNALLASKEVGAHTPHAQHLHNVNGANGSSNKASAGEQAKDAGKIVEALREVADALKQCKVILNSMRQGCDPDVFYNQLRPYLVGSLSVERGVRYLGTGGAEGEGIVHRFPGASAAQSPLFQSLDVLLGVKHSSGGREAFVKEMQKAMPDDHVRFIHDLSNLPSISAFVSTQPEDSEVRAVYNEAIKALGEFRSEHVRIVTSYVLQPSKKAAKSDPSSQEDAPKQGSGGSADLMGLLKGMRDDTGQSVLKAD</sequence>
<dbReference type="GO" id="GO:0016301">
    <property type="term" value="F:kinase activity"/>
    <property type="evidence" value="ECO:0007669"/>
    <property type="project" value="UniProtKB-KW"/>
</dbReference>
<dbReference type="SUPFAM" id="SSF140959">
    <property type="entry name" value="Indolic compounds 2,3-dioxygenase-like"/>
    <property type="match status" value="1"/>
</dbReference>
<dbReference type="Gene3D" id="1.20.58.480">
    <property type="match status" value="1"/>
</dbReference>
<keyword evidence="6" id="KW-0808">Transferase</keyword>
<dbReference type="GO" id="GO:0046872">
    <property type="term" value="F:metal ion binding"/>
    <property type="evidence" value="ECO:0007669"/>
    <property type="project" value="UniProtKB-KW"/>
</dbReference>
<evidence type="ECO:0000256" key="4">
    <source>
        <dbReference type="PIRSR" id="PIRSR600898-1"/>
    </source>
</evidence>
<feature type="binding site" description="proximal binding residue" evidence="4">
    <location>
        <position position="603"/>
    </location>
    <ligand>
        <name>heme b</name>
        <dbReference type="ChEBI" id="CHEBI:60344"/>
    </ligand>
    <ligandPart>
        <name>Fe</name>
        <dbReference type="ChEBI" id="CHEBI:18248"/>
    </ligandPart>
</feature>
<dbReference type="HOGENOM" id="CLU_416255_0_0_1"/>
<keyword evidence="2 4" id="KW-0479">Metal-binding</keyword>
<comment type="caution">
    <text evidence="6">The sequence shown here is derived from an EMBL/GenBank/DDBJ whole genome shotgun (WGS) entry which is preliminary data.</text>
</comment>
<keyword evidence="3 4" id="KW-0408">Iron</keyword>
<feature type="region of interest" description="Disordered" evidence="5">
    <location>
        <begin position="615"/>
        <end position="659"/>
    </location>
</feature>
<proteinExistence type="inferred from homology"/>
<dbReference type="STRING" id="1109443.G4T9Q4"/>
<dbReference type="SUPFAM" id="SSF52540">
    <property type="entry name" value="P-loop containing nucleoside triphosphate hydrolases"/>
    <property type="match status" value="1"/>
</dbReference>
<dbReference type="eggNOG" id="KOG2878">
    <property type="taxonomic scope" value="Eukaryota"/>
</dbReference>
<evidence type="ECO:0000256" key="5">
    <source>
        <dbReference type="SAM" id="MobiDB-lite"/>
    </source>
</evidence>
<dbReference type="InParanoid" id="G4T9Q4"/>
<dbReference type="InterPro" id="IPR027417">
    <property type="entry name" value="P-loop_NTPase"/>
</dbReference>
<protein>
    <submittedName>
        <fullName evidence="6">Related to ATP-binding protein, putative pantothenate kinase</fullName>
    </submittedName>
</protein>
<name>G4T9Q4_SERID</name>
<evidence type="ECO:0000256" key="2">
    <source>
        <dbReference type="ARBA" id="ARBA00022723"/>
    </source>
</evidence>
<dbReference type="PANTHER" id="PTHR28657:SF5">
    <property type="entry name" value="INDOLEAMINE 2,3-DIOXYGENASE"/>
    <property type="match status" value="1"/>
</dbReference>
<comment type="similarity">
    <text evidence="1">Belongs to the indoleamine 2,3-dioxygenase family.</text>
</comment>
<dbReference type="Proteomes" id="UP000007148">
    <property type="component" value="Unassembled WGS sequence"/>
</dbReference>
<accession>G4T9Q4</accession>
<keyword evidence="6" id="KW-0547">Nucleotide-binding</keyword>
<dbReference type="GO" id="GO:0019441">
    <property type="term" value="P:L-tryptophan catabolic process to kynurenine"/>
    <property type="evidence" value="ECO:0007669"/>
    <property type="project" value="InterPro"/>
</dbReference>
<dbReference type="GO" id="GO:0034354">
    <property type="term" value="P:'de novo' NAD+ biosynthetic process from L-tryptophan"/>
    <property type="evidence" value="ECO:0007669"/>
    <property type="project" value="TreeGrafter"/>
</dbReference>
<organism evidence="6 7">
    <name type="scientific">Serendipita indica (strain DSM 11827)</name>
    <name type="common">Root endophyte fungus</name>
    <name type="synonym">Piriformospora indica</name>
    <dbReference type="NCBI Taxonomy" id="1109443"/>
    <lineage>
        <taxon>Eukaryota</taxon>
        <taxon>Fungi</taxon>
        <taxon>Dikarya</taxon>
        <taxon>Basidiomycota</taxon>
        <taxon>Agaricomycotina</taxon>
        <taxon>Agaricomycetes</taxon>
        <taxon>Sebacinales</taxon>
        <taxon>Serendipitaceae</taxon>
        <taxon>Serendipita</taxon>
    </lineage>
</organism>
<dbReference type="Pfam" id="PF01231">
    <property type="entry name" value="IDO"/>
    <property type="match status" value="1"/>
</dbReference>
<dbReference type="OrthoDB" id="347435at2759"/>
<evidence type="ECO:0000256" key="3">
    <source>
        <dbReference type="ARBA" id="ARBA00023004"/>
    </source>
</evidence>
<dbReference type="InterPro" id="IPR000898">
    <property type="entry name" value="Indolamine_dOase"/>
</dbReference>
<dbReference type="InterPro" id="IPR037217">
    <property type="entry name" value="Trp/Indoleamine_2_3_dOase-like"/>
</dbReference>
<dbReference type="AlphaFoldDB" id="G4T9Q4"/>
<keyword evidence="6" id="KW-0418">Kinase</keyword>
<dbReference type="GO" id="GO:0033754">
    <property type="term" value="F:indoleamine 2,3-dioxygenase activity"/>
    <property type="evidence" value="ECO:0007669"/>
    <property type="project" value="TreeGrafter"/>
</dbReference>
<evidence type="ECO:0000313" key="7">
    <source>
        <dbReference type="Proteomes" id="UP000007148"/>
    </source>
</evidence>
<dbReference type="PANTHER" id="PTHR28657">
    <property type="entry name" value="INDOLEAMINE 2,3-DIOXYGENASE"/>
    <property type="match status" value="1"/>
</dbReference>